<reference evidence="2 3" key="1">
    <citation type="submission" date="2020-08" db="EMBL/GenBank/DDBJ databases">
        <title>Genomic Encyclopedia of Type Strains, Phase IV (KMG-IV): sequencing the most valuable type-strain genomes for metagenomic binning, comparative biology and taxonomic classification.</title>
        <authorList>
            <person name="Goeker M."/>
        </authorList>
    </citation>
    <scope>NUCLEOTIDE SEQUENCE [LARGE SCALE GENOMIC DNA]</scope>
    <source>
        <strain evidence="2 3">DSM 105481</strain>
    </source>
</reference>
<keyword evidence="3" id="KW-1185">Reference proteome</keyword>
<gene>
    <name evidence="2" type="ORF">HNP81_000369</name>
</gene>
<protein>
    <submittedName>
        <fullName evidence="2">Uncharacterized protein</fullName>
    </submittedName>
</protein>
<keyword evidence="1" id="KW-1133">Transmembrane helix</keyword>
<keyword evidence="1" id="KW-0812">Transmembrane</keyword>
<proteinExistence type="predicted"/>
<keyword evidence="1" id="KW-0472">Membrane</keyword>
<accession>A0ABR6CJ60</accession>
<dbReference type="Proteomes" id="UP000626697">
    <property type="component" value="Unassembled WGS sequence"/>
</dbReference>
<sequence length="95" mass="11152">MWELLLDFDYQTVLNAMIAGYILALFIPVVAVYIIHKNDFFTQGKGQDTYQILQLKHAYISAEFFERRGFQQFFIVIRRKESPDDSDEPTSLLIV</sequence>
<dbReference type="EMBL" id="JACJHX010000001">
    <property type="protein sequence ID" value="MBA9025087.1"/>
    <property type="molecule type" value="Genomic_DNA"/>
</dbReference>
<evidence type="ECO:0000256" key="1">
    <source>
        <dbReference type="SAM" id="Phobius"/>
    </source>
</evidence>
<feature type="transmembrane region" description="Helical" evidence="1">
    <location>
        <begin position="12"/>
        <end position="35"/>
    </location>
</feature>
<dbReference type="RefSeq" id="WP_028393051.1">
    <property type="nucleotide sequence ID" value="NZ_JACJHX010000001.1"/>
</dbReference>
<comment type="caution">
    <text evidence="2">The sequence shown here is derived from an EMBL/GenBank/DDBJ whole genome shotgun (WGS) entry which is preliminary data.</text>
</comment>
<name>A0ABR6CJ60_9BACI</name>
<evidence type="ECO:0000313" key="3">
    <source>
        <dbReference type="Proteomes" id="UP000626697"/>
    </source>
</evidence>
<organism evidence="2 3">
    <name type="scientific">Peribacillus huizhouensis</name>
    <dbReference type="NCBI Taxonomy" id="1501239"/>
    <lineage>
        <taxon>Bacteria</taxon>
        <taxon>Bacillati</taxon>
        <taxon>Bacillota</taxon>
        <taxon>Bacilli</taxon>
        <taxon>Bacillales</taxon>
        <taxon>Bacillaceae</taxon>
        <taxon>Peribacillus</taxon>
    </lineage>
</organism>
<evidence type="ECO:0000313" key="2">
    <source>
        <dbReference type="EMBL" id="MBA9025087.1"/>
    </source>
</evidence>